<evidence type="ECO:0000256" key="4">
    <source>
        <dbReference type="ARBA" id="ARBA00022670"/>
    </source>
</evidence>
<evidence type="ECO:0000256" key="8">
    <source>
        <dbReference type="ARBA" id="ARBA00023049"/>
    </source>
</evidence>
<keyword evidence="9" id="KW-0732">Signal</keyword>
<dbReference type="Pfam" id="PF01431">
    <property type="entry name" value="Peptidase_M13"/>
    <property type="match status" value="1"/>
</dbReference>
<name>A0A1I8MWS2_MUSDO</name>
<sequence>MSNIFTYLLLVAVLGLSFAQGAAVNREEQRQRQQKSEEIRKYMNLSASPCHDFYEFVCGNFNRYNPTEIQVDIFSMLEKEYERKQLNALTRESPGDTEMEKSVRNFYKSCLSIDMNVLREKLKNIVAEFGKMPALEGDKWREQDFDWLRTVADIAHKYDVKLILNYEMSAEGLNGRRLKLGLENLHESLAATIIRTKHGFSEQMIIASKLKSYLGLSEPNAQRVAKEISDFKQSLSAACPADVASKSTTLNKIQRKYLPDIDIRRYLSVAMGSNPAAQLKIDDYLANCQQNIANVLRRTSRRTLANYVFYYLLKPFMMLHVPSQQQELCKIETATHFASEMDFMAYRKEVSQQMENDLKTFWITIKTTFQNILQSPRLSWIRNNTRRTALEKLRAMKLEFGQYERNMFAEKYRQLKLYRNDYIQNMKAILAYKAQQARSRLSDANQSTNLVEREGSPFTSRPKNTVIFPVSSLQPHYLWSGSSPNAMKFGTLGFLASHELIHGFDDKGIFYDNRGQFKRWWDNYSFLDLYSRMDCFSEQYKKYNYLGDSQSENIADNGGLRLAYKAYNKWYGDKLRFHQDVGEETLPNLNYNNKQLFFIAYGQMFCSNTNSDLNSLDTSAFGHVPHKYRVNGPLSNLEEFSREFNCPRGSAMNPTKKCVMY</sequence>
<dbReference type="SUPFAM" id="SSF55486">
    <property type="entry name" value="Metalloproteases ('zincins'), catalytic domain"/>
    <property type="match status" value="1"/>
</dbReference>
<dbReference type="VEuPathDB" id="VectorBase:MDOA009232"/>
<protein>
    <recommendedName>
        <fullName evidence="13">Peptidase family M13</fullName>
    </recommendedName>
</protein>
<dbReference type="Gene3D" id="3.40.390.10">
    <property type="entry name" value="Collagenase (Catalytic Domain)"/>
    <property type="match status" value="1"/>
</dbReference>
<evidence type="ECO:0000256" key="6">
    <source>
        <dbReference type="ARBA" id="ARBA00022801"/>
    </source>
</evidence>
<organism evidence="12">
    <name type="scientific">Musca domestica</name>
    <name type="common">House fly</name>
    <dbReference type="NCBI Taxonomy" id="7370"/>
    <lineage>
        <taxon>Eukaryota</taxon>
        <taxon>Metazoa</taxon>
        <taxon>Ecdysozoa</taxon>
        <taxon>Arthropoda</taxon>
        <taxon>Hexapoda</taxon>
        <taxon>Insecta</taxon>
        <taxon>Pterygota</taxon>
        <taxon>Neoptera</taxon>
        <taxon>Endopterygota</taxon>
        <taxon>Diptera</taxon>
        <taxon>Brachycera</taxon>
        <taxon>Muscomorpha</taxon>
        <taxon>Muscoidea</taxon>
        <taxon>Muscidae</taxon>
        <taxon>Musca</taxon>
    </lineage>
</organism>
<keyword evidence="6" id="KW-0378">Hydrolase</keyword>
<evidence type="ECO:0000256" key="1">
    <source>
        <dbReference type="ARBA" id="ARBA00001947"/>
    </source>
</evidence>
<feature type="domain" description="Peptidase M13 C-terminal" evidence="10">
    <location>
        <begin position="463"/>
        <end position="658"/>
    </location>
</feature>
<evidence type="ECO:0000313" key="12">
    <source>
        <dbReference type="EnsemblMetazoa" id="MDOA009232-PA"/>
    </source>
</evidence>
<dbReference type="InterPro" id="IPR008753">
    <property type="entry name" value="Peptidase_M13_N"/>
</dbReference>
<dbReference type="EnsemblMetazoa" id="MDOA009232-RA">
    <property type="protein sequence ID" value="MDOA009232-PA"/>
    <property type="gene ID" value="MDOA009232"/>
</dbReference>
<dbReference type="InterPro" id="IPR000718">
    <property type="entry name" value="Peptidase_M13"/>
</dbReference>
<dbReference type="AlphaFoldDB" id="A0A1I8MWS2"/>
<proteinExistence type="inferred from homology"/>
<dbReference type="KEGG" id="mde:101887220"/>
<keyword evidence="8" id="KW-0482">Metalloprotease</keyword>
<dbReference type="Gene3D" id="1.10.1380.10">
    <property type="entry name" value="Neutral endopeptidase , domain2"/>
    <property type="match status" value="1"/>
</dbReference>
<dbReference type="OrthoDB" id="535992at2759"/>
<evidence type="ECO:0000256" key="3">
    <source>
        <dbReference type="ARBA" id="ARBA00007357"/>
    </source>
</evidence>
<evidence type="ECO:0000256" key="5">
    <source>
        <dbReference type="ARBA" id="ARBA00022723"/>
    </source>
</evidence>
<dbReference type="GO" id="GO:0046872">
    <property type="term" value="F:metal ion binding"/>
    <property type="evidence" value="ECO:0007669"/>
    <property type="project" value="UniProtKB-KW"/>
</dbReference>
<dbReference type="GO" id="GO:0016485">
    <property type="term" value="P:protein processing"/>
    <property type="evidence" value="ECO:0007669"/>
    <property type="project" value="TreeGrafter"/>
</dbReference>
<dbReference type="GO" id="GO:0004222">
    <property type="term" value="F:metalloendopeptidase activity"/>
    <property type="evidence" value="ECO:0007669"/>
    <property type="project" value="InterPro"/>
</dbReference>
<evidence type="ECO:0008006" key="13">
    <source>
        <dbReference type="Google" id="ProtNLM"/>
    </source>
</evidence>
<keyword evidence="4" id="KW-0645">Protease</keyword>
<dbReference type="InterPro" id="IPR042089">
    <property type="entry name" value="Peptidase_M13_dom_2"/>
</dbReference>
<dbReference type="PRINTS" id="PR00786">
    <property type="entry name" value="NEPRILYSIN"/>
</dbReference>
<dbReference type="PANTHER" id="PTHR11733:SF238">
    <property type="entry name" value="FI07649P-RELATED"/>
    <property type="match status" value="1"/>
</dbReference>
<dbReference type="InterPro" id="IPR018497">
    <property type="entry name" value="Peptidase_M13_C"/>
</dbReference>
<feature type="chain" id="PRO_5044560950" description="Peptidase family M13" evidence="9">
    <location>
        <begin position="20"/>
        <end position="661"/>
    </location>
</feature>
<comment type="cofactor">
    <cofactor evidence="1">
        <name>Zn(2+)</name>
        <dbReference type="ChEBI" id="CHEBI:29105"/>
    </cofactor>
</comment>
<evidence type="ECO:0000259" key="10">
    <source>
        <dbReference type="Pfam" id="PF01431"/>
    </source>
</evidence>
<dbReference type="PROSITE" id="PS51885">
    <property type="entry name" value="NEPRILYSIN"/>
    <property type="match status" value="1"/>
</dbReference>
<keyword evidence="7" id="KW-0862">Zinc</keyword>
<dbReference type="InterPro" id="IPR024079">
    <property type="entry name" value="MetalloPept_cat_dom_sf"/>
</dbReference>
<gene>
    <name evidence="12" type="primary">101887220</name>
</gene>
<evidence type="ECO:0000259" key="11">
    <source>
        <dbReference type="Pfam" id="PF05649"/>
    </source>
</evidence>
<keyword evidence="5" id="KW-0479">Metal-binding</keyword>
<comment type="similarity">
    <text evidence="3">Belongs to the peptidase M13 family.</text>
</comment>
<reference evidence="12" key="1">
    <citation type="submission" date="2020-05" db="UniProtKB">
        <authorList>
            <consortium name="EnsemblMetazoa"/>
        </authorList>
    </citation>
    <scope>IDENTIFICATION</scope>
    <source>
        <strain evidence="12">Aabys</strain>
    </source>
</reference>
<dbReference type="CDD" id="cd08662">
    <property type="entry name" value="M13"/>
    <property type="match status" value="1"/>
</dbReference>
<dbReference type="eggNOG" id="KOG3624">
    <property type="taxonomic scope" value="Eukaryota"/>
</dbReference>
<feature type="signal peptide" evidence="9">
    <location>
        <begin position="1"/>
        <end position="19"/>
    </location>
</feature>
<accession>A0A1I8MWS2</accession>
<dbReference type="RefSeq" id="XP_005179955.2">
    <property type="nucleotide sequence ID" value="XM_005179898.4"/>
</dbReference>
<evidence type="ECO:0000256" key="9">
    <source>
        <dbReference type="SAM" id="SignalP"/>
    </source>
</evidence>
<evidence type="ECO:0000256" key="2">
    <source>
        <dbReference type="ARBA" id="ARBA00004401"/>
    </source>
</evidence>
<dbReference type="VEuPathDB" id="VectorBase:MDOMA2_019733"/>
<evidence type="ECO:0000256" key="7">
    <source>
        <dbReference type="ARBA" id="ARBA00022833"/>
    </source>
</evidence>
<feature type="domain" description="Peptidase M13 N-terminal" evidence="11">
    <location>
        <begin position="49"/>
        <end position="401"/>
    </location>
</feature>
<comment type="subcellular location">
    <subcellularLocation>
        <location evidence="2">Cell membrane</location>
        <topology evidence="2">Single-pass type II membrane protein</topology>
    </subcellularLocation>
</comment>
<dbReference type="PANTHER" id="PTHR11733">
    <property type="entry name" value="ZINC METALLOPROTEASE FAMILY M13 NEPRILYSIN-RELATED"/>
    <property type="match status" value="1"/>
</dbReference>
<dbReference type="GO" id="GO:0005886">
    <property type="term" value="C:plasma membrane"/>
    <property type="evidence" value="ECO:0007669"/>
    <property type="project" value="UniProtKB-SubCell"/>
</dbReference>
<dbReference type="Pfam" id="PF05649">
    <property type="entry name" value="Peptidase_M13_N"/>
    <property type="match status" value="1"/>
</dbReference>